<dbReference type="Gene3D" id="1.25.40.340">
    <property type="match status" value="1"/>
</dbReference>
<dbReference type="InterPro" id="IPR004007">
    <property type="entry name" value="DhaL_dom"/>
</dbReference>
<dbReference type="InterPro" id="IPR050270">
    <property type="entry name" value="DegV_domain_contain"/>
</dbReference>
<name>A0ABW2ALP1_9MICO</name>
<feature type="domain" description="DhaL" evidence="1">
    <location>
        <begin position="9"/>
        <end position="203"/>
    </location>
</feature>
<protein>
    <submittedName>
        <fullName evidence="2">DAK2 domain-containing protein</fullName>
    </submittedName>
</protein>
<dbReference type="PANTHER" id="PTHR33434">
    <property type="entry name" value="DEGV DOMAIN-CONTAINING PROTEIN DR_1986-RELATED"/>
    <property type="match status" value="1"/>
</dbReference>
<accession>A0ABW2ALP1</accession>
<keyword evidence="3" id="KW-1185">Reference proteome</keyword>
<dbReference type="PANTHER" id="PTHR33434:SF4">
    <property type="entry name" value="PHOSPHATASE PROTEIN"/>
    <property type="match status" value="1"/>
</dbReference>
<comment type="caution">
    <text evidence="2">The sequence shown here is derived from an EMBL/GenBank/DDBJ whole genome shotgun (WGS) entry which is preliminary data.</text>
</comment>
<evidence type="ECO:0000313" key="3">
    <source>
        <dbReference type="Proteomes" id="UP001596298"/>
    </source>
</evidence>
<evidence type="ECO:0000313" key="2">
    <source>
        <dbReference type="EMBL" id="MFC6707757.1"/>
    </source>
</evidence>
<reference evidence="3" key="1">
    <citation type="journal article" date="2019" name="Int. J. Syst. Evol. Microbiol.">
        <title>The Global Catalogue of Microorganisms (GCM) 10K type strain sequencing project: providing services to taxonomists for standard genome sequencing and annotation.</title>
        <authorList>
            <consortium name="The Broad Institute Genomics Platform"/>
            <consortium name="The Broad Institute Genome Sequencing Center for Infectious Disease"/>
            <person name="Wu L."/>
            <person name="Ma J."/>
        </authorList>
    </citation>
    <scope>NUCLEOTIDE SEQUENCE [LARGE SCALE GENOMIC DNA]</scope>
    <source>
        <strain evidence="3">CCUG 58127</strain>
    </source>
</reference>
<gene>
    <name evidence="2" type="ORF">ACFQDH_21585</name>
</gene>
<evidence type="ECO:0000259" key="1">
    <source>
        <dbReference type="PROSITE" id="PS51480"/>
    </source>
</evidence>
<dbReference type="Pfam" id="PF02734">
    <property type="entry name" value="Dak2"/>
    <property type="match status" value="1"/>
</dbReference>
<dbReference type="RefSeq" id="WP_382404423.1">
    <property type="nucleotide sequence ID" value="NZ_JBHSWH010000001.1"/>
</dbReference>
<dbReference type="InterPro" id="IPR036117">
    <property type="entry name" value="DhaL_dom_sf"/>
</dbReference>
<dbReference type="Proteomes" id="UP001596298">
    <property type="component" value="Unassembled WGS sequence"/>
</dbReference>
<dbReference type="EMBL" id="JBHSWH010000001">
    <property type="protein sequence ID" value="MFC6707757.1"/>
    <property type="molecule type" value="Genomic_DNA"/>
</dbReference>
<dbReference type="PROSITE" id="PS51480">
    <property type="entry name" value="DHAL"/>
    <property type="match status" value="1"/>
</dbReference>
<proteinExistence type="predicted"/>
<dbReference type="SUPFAM" id="SSF101473">
    <property type="entry name" value="DhaL-like"/>
    <property type="match status" value="1"/>
</dbReference>
<sequence>MPLAHLDLAALRRWVITARADLAAYADALNDLNVFPVPDGDTGSNLLMTMSDAVDELDRRAPETIVIATAAMAAATLTAARGNSGVILSQLSRGVSEVVEAAGGQQIGGHQLALALTRAAQLAHDGVSAPVPGTILTVAEAAGSAATDADSVTADLVGVVDAAVKGAGDALLRTRIDNPVLCRAGVVDAGGAGYLLVLEALQRVIHGDGGLATTGENSRTGCGSARTAQVRWICRLTAVITHRLTARHTR</sequence>
<organism evidence="2 3">
    <name type="scientific">Flexivirga alba</name>
    <dbReference type="NCBI Taxonomy" id="702742"/>
    <lineage>
        <taxon>Bacteria</taxon>
        <taxon>Bacillati</taxon>
        <taxon>Actinomycetota</taxon>
        <taxon>Actinomycetes</taxon>
        <taxon>Micrococcales</taxon>
        <taxon>Dermacoccaceae</taxon>
        <taxon>Flexivirga</taxon>
    </lineage>
</organism>
<dbReference type="SMART" id="SM01120">
    <property type="entry name" value="Dak2"/>
    <property type="match status" value="1"/>
</dbReference>